<gene>
    <name evidence="12" type="ORF">HAKA00212_LOCUS12353</name>
</gene>
<accession>A0A7S3XVN1</accession>
<keyword evidence="3" id="KW-0808">Transferase</keyword>
<dbReference type="EMBL" id="HBIU01026811">
    <property type="protein sequence ID" value="CAE0633640.1"/>
    <property type="molecule type" value="Transcribed_RNA"/>
</dbReference>
<evidence type="ECO:0000313" key="12">
    <source>
        <dbReference type="EMBL" id="CAE0633640.1"/>
    </source>
</evidence>
<keyword evidence="4" id="KW-0812">Transmembrane</keyword>
<dbReference type="InterPro" id="IPR051993">
    <property type="entry name" value="Glycosyltransferase_8"/>
</dbReference>
<dbReference type="GO" id="GO:0016266">
    <property type="term" value="P:protein O-linked glycosylation via N-acetyl-galactosamine"/>
    <property type="evidence" value="ECO:0007669"/>
    <property type="project" value="TreeGrafter"/>
</dbReference>
<dbReference type="PANTHER" id="PTHR46012:SF2">
    <property type="entry name" value="IP22168P"/>
    <property type="match status" value="1"/>
</dbReference>
<comment type="function">
    <text evidence="9">Glycosyltransferase which elongates the O-linked glucose attached to EGF-like repeats in the extracellular domain of Notch proteins by catalyzing the addition of xylose.</text>
</comment>
<sequence length="346" mass="39956">MAVISARSEDRYEEALVMIKSALFHWGKSTAEKYSALHIHMIVDTAAQDFLKKKLVSQNLPRVEVSFYSFHSTCSVPVDEFLEKYNLHISAHYSGRAGYCRLFLPSIFPDLNAIMAVESDQLFFDDPGLLWEQFLNFPADAMVGAPELYQPWQESRPYADHSNQSGSQQENILEIDGTTTRTEQIPFNLDAENHGFGMIGGIILLDLKKMRQKQWQMTWHQNFRQFLENQGKGWSPTLNDQDVFNAVFSVSPQLLHILPCEWNLQYHAYMNSIRLCGPESLNCEAALHQNVYVCPRHPKIVHFMAGSYNASPQFYNSFWKVYKDMPFFLIKESLSHDSRKYMSTIV</sequence>
<dbReference type="InterPro" id="IPR002495">
    <property type="entry name" value="Glyco_trans_8"/>
</dbReference>
<name>A0A7S3XVN1_HETAK</name>
<evidence type="ECO:0000256" key="4">
    <source>
        <dbReference type="ARBA" id="ARBA00022692"/>
    </source>
</evidence>
<keyword evidence="5" id="KW-0735">Signal-anchor</keyword>
<dbReference type="Gene3D" id="3.90.550.10">
    <property type="entry name" value="Spore Coat Polysaccharide Biosynthesis Protein SpsA, Chain A"/>
    <property type="match status" value="1"/>
</dbReference>
<evidence type="ECO:0000256" key="7">
    <source>
        <dbReference type="ARBA" id="ARBA00023136"/>
    </source>
</evidence>
<keyword evidence="8" id="KW-0325">Glycoprotein</keyword>
<proteinExistence type="predicted"/>
<dbReference type="AlphaFoldDB" id="A0A7S3XVN1"/>
<dbReference type="PANTHER" id="PTHR46012">
    <property type="entry name" value="IP22168P"/>
    <property type="match status" value="1"/>
</dbReference>
<evidence type="ECO:0000256" key="3">
    <source>
        <dbReference type="ARBA" id="ARBA00022679"/>
    </source>
</evidence>
<evidence type="ECO:0000256" key="8">
    <source>
        <dbReference type="ARBA" id="ARBA00023180"/>
    </source>
</evidence>
<dbReference type="Pfam" id="PF01501">
    <property type="entry name" value="Glyco_transf_8"/>
    <property type="match status" value="1"/>
</dbReference>
<comment type="subcellular location">
    <subcellularLocation>
        <location evidence="1">Membrane</location>
        <topology evidence="1">Single-pass type II membrane protein</topology>
    </subcellularLocation>
</comment>
<evidence type="ECO:0000256" key="11">
    <source>
        <dbReference type="ARBA" id="ARBA00049181"/>
    </source>
</evidence>
<reference evidence="12" key="1">
    <citation type="submission" date="2021-01" db="EMBL/GenBank/DDBJ databases">
        <authorList>
            <person name="Corre E."/>
            <person name="Pelletier E."/>
            <person name="Niang G."/>
            <person name="Scheremetjew M."/>
            <person name="Finn R."/>
            <person name="Kale V."/>
            <person name="Holt S."/>
            <person name="Cochrane G."/>
            <person name="Meng A."/>
            <person name="Brown T."/>
            <person name="Cohen L."/>
        </authorList>
    </citation>
    <scope>NUCLEOTIDE SEQUENCE</scope>
    <source>
        <strain evidence="12">CCMP3107</strain>
    </source>
</reference>
<dbReference type="InterPro" id="IPR029044">
    <property type="entry name" value="Nucleotide-diphossugar_trans"/>
</dbReference>
<dbReference type="GO" id="GO:0016020">
    <property type="term" value="C:membrane"/>
    <property type="evidence" value="ECO:0007669"/>
    <property type="project" value="UniProtKB-SubCell"/>
</dbReference>
<dbReference type="SUPFAM" id="SSF53448">
    <property type="entry name" value="Nucleotide-diphospho-sugar transferases"/>
    <property type="match status" value="1"/>
</dbReference>
<evidence type="ECO:0000256" key="2">
    <source>
        <dbReference type="ARBA" id="ARBA00022676"/>
    </source>
</evidence>
<evidence type="ECO:0000256" key="5">
    <source>
        <dbReference type="ARBA" id="ARBA00022968"/>
    </source>
</evidence>
<organism evidence="12">
    <name type="scientific">Heterosigma akashiwo</name>
    <name type="common">Chromophytic alga</name>
    <name type="synonym">Heterosigma carterae</name>
    <dbReference type="NCBI Taxonomy" id="2829"/>
    <lineage>
        <taxon>Eukaryota</taxon>
        <taxon>Sar</taxon>
        <taxon>Stramenopiles</taxon>
        <taxon>Ochrophyta</taxon>
        <taxon>Raphidophyceae</taxon>
        <taxon>Chattonellales</taxon>
        <taxon>Chattonellaceae</taxon>
        <taxon>Heterosigma</taxon>
    </lineage>
</organism>
<keyword evidence="2" id="KW-0328">Glycosyltransferase</keyword>
<keyword evidence="6" id="KW-1133">Transmembrane helix</keyword>
<evidence type="ECO:0000256" key="9">
    <source>
        <dbReference type="ARBA" id="ARBA00037301"/>
    </source>
</evidence>
<dbReference type="GO" id="GO:0140563">
    <property type="term" value="F:UDP-D-xylose:beta-D-glucoside alpha-1,3-D-xylosyltransferase activity"/>
    <property type="evidence" value="ECO:0007669"/>
    <property type="project" value="UniProtKB-EC"/>
</dbReference>
<protein>
    <recommendedName>
        <fullName evidence="10">UDP-D-xylose:beta-D-glucoside alpha-1,3-D-xylosyltransferase</fullName>
        <ecNumber evidence="10">2.4.2.42</ecNumber>
    </recommendedName>
</protein>
<evidence type="ECO:0000256" key="6">
    <source>
        <dbReference type="ARBA" id="ARBA00022989"/>
    </source>
</evidence>
<keyword evidence="7" id="KW-0472">Membrane</keyword>
<dbReference type="EC" id="2.4.2.42" evidence="10"/>
<comment type="catalytic activity">
    <reaction evidence="11">
        <text>3-O-(beta-D-glucosyl)-L-seryl-[EGF-like domain protein] + UDP-alpha-D-xylose = 3-O-[alpha-D-xylosyl-(1-&gt;3)-beta-D-glucosyl]-L-seryl-[EGF-like domain protein] + UDP + H(+)</text>
        <dbReference type="Rhea" id="RHEA:56064"/>
        <dbReference type="Rhea" id="RHEA-COMP:14610"/>
        <dbReference type="Rhea" id="RHEA-COMP:14611"/>
        <dbReference type="ChEBI" id="CHEBI:15378"/>
        <dbReference type="ChEBI" id="CHEBI:57632"/>
        <dbReference type="ChEBI" id="CHEBI:58223"/>
        <dbReference type="ChEBI" id="CHEBI:140575"/>
        <dbReference type="ChEBI" id="CHEBI:140576"/>
        <dbReference type="EC" id="2.4.2.42"/>
    </reaction>
</comment>
<evidence type="ECO:0000256" key="1">
    <source>
        <dbReference type="ARBA" id="ARBA00004606"/>
    </source>
</evidence>
<evidence type="ECO:0000256" key="10">
    <source>
        <dbReference type="ARBA" id="ARBA00038854"/>
    </source>
</evidence>